<evidence type="ECO:0000256" key="3">
    <source>
        <dbReference type="ARBA" id="ARBA00022576"/>
    </source>
</evidence>
<evidence type="ECO:0000313" key="12">
    <source>
        <dbReference type="Proteomes" id="UP000093629"/>
    </source>
</evidence>
<dbReference type="InterPro" id="IPR029043">
    <property type="entry name" value="GcvT/YgfZ_C"/>
</dbReference>
<dbReference type="OrthoDB" id="9774591at2"/>
<evidence type="ECO:0000256" key="1">
    <source>
        <dbReference type="ARBA" id="ARBA00008609"/>
    </source>
</evidence>
<dbReference type="HAMAP" id="MF_00259">
    <property type="entry name" value="GcvT"/>
    <property type="match status" value="1"/>
</dbReference>
<evidence type="ECO:0000256" key="5">
    <source>
        <dbReference type="ARBA" id="ARBA00031395"/>
    </source>
</evidence>
<dbReference type="InterPro" id="IPR006222">
    <property type="entry name" value="GCVT_N"/>
</dbReference>
<evidence type="ECO:0000256" key="8">
    <source>
        <dbReference type="PIRSR" id="PIRSR006487-1"/>
    </source>
</evidence>
<dbReference type="Pfam" id="PF08669">
    <property type="entry name" value="GCV_T_C"/>
    <property type="match status" value="1"/>
</dbReference>
<dbReference type="InterPro" id="IPR006223">
    <property type="entry name" value="GcvT"/>
</dbReference>
<dbReference type="SUPFAM" id="SSF103025">
    <property type="entry name" value="Folate-binding domain"/>
    <property type="match status" value="1"/>
</dbReference>
<comment type="similarity">
    <text evidence="1 7">Belongs to the GcvT family.</text>
</comment>
<dbReference type="Pfam" id="PF01571">
    <property type="entry name" value="GCV_T"/>
    <property type="match status" value="1"/>
</dbReference>
<dbReference type="GO" id="GO:0005960">
    <property type="term" value="C:glycine cleavage complex"/>
    <property type="evidence" value="ECO:0007669"/>
    <property type="project" value="InterPro"/>
</dbReference>
<dbReference type="EC" id="2.1.2.10" evidence="2 7"/>
<evidence type="ECO:0000256" key="7">
    <source>
        <dbReference type="HAMAP-Rule" id="MF_00259"/>
    </source>
</evidence>
<dbReference type="GO" id="GO:0004047">
    <property type="term" value="F:aminomethyltransferase activity"/>
    <property type="evidence" value="ECO:0007669"/>
    <property type="project" value="UniProtKB-UniRule"/>
</dbReference>
<dbReference type="SUPFAM" id="SSF101790">
    <property type="entry name" value="Aminomethyltransferase beta-barrel domain"/>
    <property type="match status" value="1"/>
</dbReference>
<evidence type="ECO:0000313" key="11">
    <source>
        <dbReference type="EMBL" id="OBK17253.1"/>
    </source>
</evidence>
<dbReference type="NCBIfam" id="NF001567">
    <property type="entry name" value="PRK00389.1"/>
    <property type="match status" value="1"/>
</dbReference>
<organism evidence="11 12">
    <name type="scientific">Mycobacterium asiaticum</name>
    <dbReference type="NCBI Taxonomy" id="1790"/>
    <lineage>
        <taxon>Bacteria</taxon>
        <taxon>Bacillati</taxon>
        <taxon>Actinomycetota</taxon>
        <taxon>Actinomycetes</taxon>
        <taxon>Mycobacteriales</taxon>
        <taxon>Mycobacteriaceae</taxon>
        <taxon>Mycobacterium</taxon>
    </lineage>
</organism>
<proteinExistence type="inferred from homology"/>
<evidence type="ECO:0000256" key="4">
    <source>
        <dbReference type="ARBA" id="ARBA00022679"/>
    </source>
</evidence>
<comment type="caution">
    <text evidence="11">The sequence shown here is derived from an EMBL/GenBank/DDBJ whole genome shotgun (WGS) entry which is preliminary data.</text>
</comment>
<reference evidence="11 12" key="1">
    <citation type="submission" date="2016-06" db="EMBL/GenBank/DDBJ databases">
        <authorList>
            <person name="Kjaerup R.B."/>
            <person name="Dalgaard T.S."/>
            <person name="Juul-Madsen H.R."/>
        </authorList>
    </citation>
    <scope>NUCLEOTIDE SEQUENCE [LARGE SCALE GENOMIC DNA]</scope>
    <source>
        <strain evidence="11 12">1245139.5</strain>
    </source>
</reference>
<comment type="catalytic activity">
    <reaction evidence="6 7">
        <text>N(6)-[(R)-S(8)-aminomethyldihydrolipoyl]-L-lysyl-[protein] + (6S)-5,6,7,8-tetrahydrofolate = N(6)-[(R)-dihydrolipoyl]-L-lysyl-[protein] + (6R)-5,10-methylene-5,6,7,8-tetrahydrofolate + NH4(+)</text>
        <dbReference type="Rhea" id="RHEA:16945"/>
        <dbReference type="Rhea" id="RHEA-COMP:10475"/>
        <dbReference type="Rhea" id="RHEA-COMP:10492"/>
        <dbReference type="ChEBI" id="CHEBI:15636"/>
        <dbReference type="ChEBI" id="CHEBI:28938"/>
        <dbReference type="ChEBI" id="CHEBI:57453"/>
        <dbReference type="ChEBI" id="CHEBI:83100"/>
        <dbReference type="ChEBI" id="CHEBI:83143"/>
        <dbReference type="EC" id="2.1.2.10"/>
    </reaction>
</comment>
<evidence type="ECO:0000259" key="10">
    <source>
        <dbReference type="Pfam" id="PF08669"/>
    </source>
</evidence>
<dbReference type="Proteomes" id="UP000093629">
    <property type="component" value="Unassembled WGS sequence"/>
</dbReference>
<dbReference type="PANTHER" id="PTHR43757">
    <property type="entry name" value="AMINOMETHYLTRANSFERASE"/>
    <property type="match status" value="1"/>
</dbReference>
<accession>A0A1A3N534</accession>
<dbReference type="InterPro" id="IPR027266">
    <property type="entry name" value="TrmE/GcvT-like"/>
</dbReference>
<dbReference type="RefSeq" id="WP_065158106.1">
    <property type="nucleotide sequence ID" value="NZ_LZLQ01000051.1"/>
</dbReference>
<sequence>MTGAPELLTGPLEDRHRELGASFAEFGGWLMPVSYAGTVSEHNATRTAVGLFDVSHLGKALVRGPGAAQFVNAALTNDLARIGPGKAQYTLCCTESGGVIDDLIAYYVDDDEIFLVPNAANTASVVAALQAAAEAGSGSDLTITDLHREYAVLAVQGPRSTDVLAALGLPTDMDYMGYADATYSGVPVRVCRTGYTGEHGYELLPPWDTAGTVFDALVVAVADAGGQPAGLGARDTLRTEMGYPLHGHELSLDISPLQARCGWAIGWKKDAFFGRDALLAEKEAGPRRLLRGLRMIGRGVLRPGLTVLDGERTVGTTTSGTFSPTLQLGIALALIDTDAGVEDGQQLTVDVRGRPVACEVVRPPFVEVKTR</sequence>
<comment type="function">
    <text evidence="7">The glycine cleavage system catalyzes the degradation of glycine.</text>
</comment>
<dbReference type="InterPro" id="IPR028896">
    <property type="entry name" value="GcvT/YgfZ/DmdA"/>
</dbReference>
<dbReference type="InterPro" id="IPR022903">
    <property type="entry name" value="GcvT_bac"/>
</dbReference>
<gene>
    <name evidence="7" type="primary">gcvT</name>
    <name evidence="11" type="ORF">A5636_23160</name>
</gene>
<dbReference type="PIRSF" id="PIRSF006487">
    <property type="entry name" value="GcvT"/>
    <property type="match status" value="1"/>
</dbReference>
<dbReference type="EMBL" id="LZLQ01000051">
    <property type="protein sequence ID" value="OBK17253.1"/>
    <property type="molecule type" value="Genomic_DNA"/>
</dbReference>
<keyword evidence="3 7" id="KW-0032">Aminotransferase</keyword>
<feature type="domain" description="Aminomethyltransferase C-terminal" evidence="10">
    <location>
        <begin position="288"/>
        <end position="366"/>
    </location>
</feature>
<dbReference type="AlphaFoldDB" id="A0A1A3N534"/>
<dbReference type="GO" id="GO:0008483">
    <property type="term" value="F:transaminase activity"/>
    <property type="evidence" value="ECO:0007669"/>
    <property type="project" value="UniProtKB-KW"/>
</dbReference>
<dbReference type="GO" id="GO:0005829">
    <property type="term" value="C:cytosol"/>
    <property type="evidence" value="ECO:0007669"/>
    <property type="project" value="TreeGrafter"/>
</dbReference>
<dbReference type="Gene3D" id="3.30.1360.120">
    <property type="entry name" value="Probable tRNA modification gtpase trme, domain 1"/>
    <property type="match status" value="1"/>
</dbReference>
<evidence type="ECO:0000259" key="9">
    <source>
        <dbReference type="Pfam" id="PF01571"/>
    </source>
</evidence>
<name>A0A1A3N534_MYCAS</name>
<feature type="binding site" evidence="8">
    <location>
        <position position="202"/>
    </location>
    <ligand>
        <name>substrate</name>
    </ligand>
</feature>
<feature type="domain" description="GCVT N-terminal" evidence="9">
    <location>
        <begin position="13"/>
        <end position="269"/>
    </location>
</feature>
<dbReference type="PANTHER" id="PTHR43757:SF2">
    <property type="entry name" value="AMINOMETHYLTRANSFERASE, MITOCHONDRIAL"/>
    <property type="match status" value="1"/>
</dbReference>
<evidence type="ECO:0000256" key="2">
    <source>
        <dbReference type="ARBA" id="ARBA00012616"/>
    </source>
</evidence>
<protein>
    <recommendedName>
        <fullName evidence="2 7">Aminomethyltransferase</fullName>
        <ecNumber evidence="2 7">2.1.2.10</ecNumber>
    </recommendedName>
    <alternativeName>
        <fullName evidence="5 7">Glycine cleavage system T protein</fullName>
    </alternativeName>
</protein>
<keyword evidence="12" id="KW-1185">Reference proteome</keyword>
<dbReference type="InterPro" id="IPR013977">
    <property type="entry name" value="GcvT_C"/>
</dbReference>
<dbReference type="GO" id="GO:0019464">
    <property type="term" value="P:glycine decarboxylation via glycine cleavage system"/>
    <property type="evidence" value="ECO:0007669"/>
    <property type="project" value="UniProtKB-UniRule"/>
</dbReference>
<keyword evidence="4 7" id="KW-0808">Transferase</keyword>
<evidence type="ECO:0000256" key="6">
    <source>
        <dbReference type="ARBA" id="ARBA00047665"/>
    </source>
</evidence>
<dbReference type="NCBIfam" id="TIGR00528">
    <property type="entry name" value="gcvT"/>
    <property type="match status" value="1"/>
</dbReference>
<comment type="subunit">
    <text evidence="7">The glycine cleavage system is composed of four proteins: P, T, L and H.</text>
</comment>